<dbReference type="AlphaFoldDB" id="A0A6C0FAB3"/>
<feature type="compositionally biased region" description="Low complexity" evidence="1">
    <location>
        <begin position="100"/>
        <end position="115"/>
    </location>
</feature>
<feature type="region of interest" description="Disordered" evidence="1">
    <location>
        <begin position="55"/>
        <end position="120"/>
    </location>
</feature>
<feature type="compositionally biased region" description="Basic and acidic residues" evidence="1">
    <location>
        <begin position="86"/>
        <end position="95"/>
    </location>
</feature>
<proteinExistence type="predicted"/>
<sequence>MNPWENNETMNHYNWGSNVRDDNNDDSWNMLSYDNSPNTYNNDTSERHMKDILGLINDEPDDDSSYVPSESSDSELISDESCESCESEKTNKQGGDDDNASTSSSSETNNDNQNTYEDDEEWLQIYDEKRQDTDGGWYTRRQFYDYYGSDEAWDNLDPDIYHQYRYDSLYGEWHCKEEFYQHYGTNDVWKKMNPKRYMKRRALCDTYHWASYLPDRLQDGFIKRMLQTYEFYV</sequence>
<reference evidence="2" key="1">
    <citation type="journal article" date="2020" name="Nature">
        <title>Giant virus diversity and host interactions through global metagenomics.</title>
        <authorList>
            <person name="Schulz F."/>
            <person name="Roux S."/>
            <person name="Paez-Espino D."/>
            <person name="Jungbluth S."/>
            <person name="Walsh D.A."/>
            <person name="Denef V.J."/>
            <person name="McMahon K.D."/>
            <person name="Konstantinidis K.T."/>
            <person name="Eloe-Fadrosh E.A."/>
            <person name="Kyrpides N.C."/>
            <person name="Woyke T."/>
        </authorList>
    </citation>
    <scope>NUCLEOTIDE SEQUENCE</scope>
    <source>
        <strain evidence="2">GVMAG-S-ERX555967-130</strain>
    </source>
</reference>
<accession>A0A6C0FAB3</accession>
<feature type="compositionally biased region" description="Acidic residues" evidence="1">
    <location>
        <begin position="72"/>
        <end position="85"/>
    </location>
</feature>
<protein>
    <submittedName>
        <fullName evidence="2">Uncharacterized protein</fullName>
    </submittedName>
</protein>
<name>A0A6C0FAB3_9ZZZZ</name>
<feature type="compositionally biased region" description="Polar residues" evidence="1">
    <location>
        <begin position="1"/>
        <end position="17"/>
    </location>
</feature>
<feature type="region of interest" description="Disordered" evidence="1">
    <location>
        <begin position="1"/>
        <end position="30"/>
    </location>
</feature>
<organism evidence="2">
    <name type="scientific">viral metagenome</name>
    <dbReference type="NCBI Taxonomy" id="1070528"/>
    <lineage>
        <taxon>unclassified sequences</taxon>
        <taxon>metagenomes</taxon>
        <taxon>organismal metagenomes</taxon>
    </lineage>
</organism>
<evidence type="ECO:0000313" key="2">
    <source>
        <dbReference type="EMBL" id="QHT36820.1"/>
    </source>
</evidence>
<dbReference type="EMBL" id="MN738786">
    <property type="protein sequence ID" value="QHT36820.1"/>
    <property type="molecule type" value="Genomic_DNA"/>
</dbReference>
<evidence type="ECO:0000256" key="1">
    <source>
        <dbReference type="SAM" id="MobiDB-lite"/>
    </source>
</evidence>